<protein>
    <submittedName>
        <fullName evidence="8">CLPTM1 domain-containing protein, putative</fullName>
    </submittedName>
</protein>
<name>A0A6V7S4Y3_PLAVN</name>
<keyword evidence="4 7" id="KW-1133">Transmembrane helix</keyword>
<dbReference type="EMBL" id="LR865371">
    <property type="protein sequence ID" value="CAD2092133.1"/>
    <property type="molecule type" value="Genomic_DNA"/>
</dbReference>
<feature type="transmembrane region" description="Helical" evidence="7">
    <location>
        <begin position="450"/>
        <end position="471"/>
    </location>
</feature>
<evidence type="ECO:0000256" key="1">
    <source>
        <dbReference type="ARBA" id="ARBA00004141"/>
    </source>
</evidence>
<evidence type="ECO:0000313" key="8">
    <source>
        <dbReference type="EMBL" id="CAD2092133.1"/>
    </source>
</evidence>
<feature type="transmembrane region" description="Helical" evidence="7">
    <location>
        <begin position="246"/>
        <end position="264"/>
    </location>
</feature>
<comment type="similarity">
    <text evidence="2">Belongs to the CLPTM1 family.</text>
</comment>
<feature type="transmembrane region" description="Helical" evidence="7">
    <location>
        <begin position="369"/>
        <end position="388"/>
    </location>
</feature>
<proteinExistence type="inferred from homology"/>
<reference evidence="8 9" key="1">
    <citation type="submission" date="2020-08" db="EMBL/GenBank/DDBJ databases">
        <authorList>
            <person name="Ramaprasad A."/>
        </authorList>
    </citation>
    <scope>NUCLEOTIDE SEQUENCE [LARGE SCALE GENOMIC DNA]</scope>
</reference>
<keyword evidence="5 7" id="KW-0472">Membrane</keyword>
<dbReference type="PANTHER" id="PTHR21347:SF0">
    <property type="entry name" value="LIPID SCRAMBLASE CLPTM1L"/>
    <property type="match status" value="1"/>
</dbReference>
<accession>A0A6V7S4Y3</accession>
<evidence type="ECO:0000256" key="6">
    <source>
        <dbReference type="SAM" id="MobiDB-lite"/>
    </source>
</evidence>
<organism evidence="8 9">
    <name type="scientific">Plasmodium vinckei lentum</name>
    <dbReference type="NCBI Taxonomy" id="138297"/>
    <lineage>
        <taxon>Eukaryota</taxon>
        <taxon>Sar</taxon>
        <taxon>Alveolata</taxon>
        <taxon>Apicomplexa</taxon>
        <taxon>Aconoidasida</taxon>
        <taxon>Haemosporida</taxon>
        <taxon>Plasmodiidae</taxon>
        <taxon>Plasmodium</taxon>
        <taxon>Plasmodium (Vinckeia)</taxon>
    </lineage>
</organism>
<dbReference type="InterPro" id="IPR008429">
    <property type="entry name" value="CLPTM1"/>
</dbReference>
<dbReference type="GO" id="GO:0012505">
    <property type="term" value="C:endomembrane system"/>
    <property type="evidence" value="ECO:0007669"/>
    <property type="project" value="TreeGrafter"/>
</dbReference>
<dbReference type="VEuPathDB" id="PlasmoDB:PVLDE_0903710"/>
<dbReference type="PANTHER" id="PTHR21347">
    <property type="entry name" value="CLEFT LIP AND PALATE ASSOCIATED TRANSMEMBRANE PROTEIN-RELATED"/>
    <property type="match status" value="1"/>
</dbReference>
<evidence type="ECO:0000256" key="2">
    <source>
        <dbReference type="ARBA" id="ARBA00009310"/>
    </source>
</evidence>
<evidence type="ECO:0000313" key="9">
    <source>
        <dbReference type="Proteomes" id="UP000515308"/>
    </source>
</evidence>
<sequence length="573" mass="67403">MDANTATTPAPAGQGQNANGNENQRVPFFQKIISIIVQMLIMHTIMNFMSGGRNKVDPKNESGNINNLVLRNSFENDDIFDVYVFLSNNHSLDFEYIQKNSKLIQIREKELYSYKQFSKYEKLEYSFYLDDTWKGEKYLSVIAIPLHCYDKRNDSSLLKSTIKKSFKQNVLVDNIPLTVKKEPFEADKDEKYNLMKDDYKEKEKRVNYISVYDPYMIRKNYQKNNKKNDLYVYPDMIEKNSDENKLISIDINYGVCGFMYYMFVKQMDASILMMEKKQSFSLQNLSNVTAHKEINMMKKILMTTNIYMLIFSAVFILLHTIFSFFAFKNDMQFWHQNESMEGLSALSVITSFVCDIILALYLYDSEDTSWLLLFEMFLGVALSAWKVTKAVNVSFSKQYPYIIMKDKKNYTESMTKKYDKIAVKYVGIVLIPCFIGYAIYSLFYNKYKSWYSYIISVLAGTVYTFGFIMMTPQLYINYKLKSVEHLPWKALIYKSLNTFIDDIAFFLIDMPWMHKLSCFRDDVIFLCYIYQRCIYRVDKNRKNTLLSKQQNENGNDSTQPNQIQGGDSDKKND</sequence>
<feature type="transmembrane region" description="Helical" evidence="7">
    <location>
        <begin position="339"/>
        <end position="363"/>
    </location>
</feature>
<feature type="transmembrane region" description="Helical" evidence="7">
    <location>
        <begin position="306"/>
        <end position="327"/>
    </location>
</feature>
<evidence type="ECO:0000256" key="7">
    <source>
        <dbReference type="SAM" id="Phobius"/>
    </source>
</evidence>
<feature type="transmembrane region" description="Helical" evidence="7">
    <location>
        <begin position="422"/>
        <end position="444"/>
    </location>
</feature>
<comment type="subcellular location">
    <subcellularLocation>
        <location evidence="1">Membrane</location>
        <topology evidence="1">Multi-pass membrane protein</topology>
    </subcellularLocation>
</comment>
<feature type="region of interest" description="Disordered" evidence="6">
    <location>
        <begin position="1"/>
        <end position="22"/>
    </location>
</feature>
<dbReference type="Pfam" id="PF05602">
    <property type="entry name" value="CLPTM1"/>
    <property type="match status" value="1"/>
</dbReference>
<dbReference type="AlphaFoldDB" id="A0A6V7S4Y3"/>
<evidence type="ECO:0000256" key="5">
    <source>
        <dbReference type="ARBA" id="ARBA00023136"/>
    </source>
</evidence>
<feature type="compositionally biased region" description="Low complexity" evidence="6">
    <location>
        <begin position="9"/>
        <end position="21"/>
    </location>
</feature>
<feature type="region of interest" description="Disordered" evidence="6">
    <location>
        <begin position="548"/>
        <end position="573"/>
    </location>
</feature>
<gene>
    <name evidence="8" type="ORF">PVLDE_0903710</name>
</gene>
<feature type="compositionally biased region" description="Polar residues" evidence="6">
    <location>
        <begin position="548"/>
        <end position="565"/>
    </location>
</feature>
<dbReference type="Proteomes" id="UP000515308">
    <property type="component" value="Chromosome PVLDE_09"/>
</dbReference>
<evidence type="ECO:0000256" key="4">
    <source>
        <dbReference type="ARBA" id="ARBA00022989"/>
    </source>
</evidence>
<keyword evidence="3 7" id="KW-0812">Transmembrane</keyword>
<evidence type="ECO:0000256" key="3">
    <source>
        <dbReference type="ARBA" id="ARBA00022692"/>
    </source>
</evidence>
<dbReference type="GO" id="GO:0016020">
    <property type="term" value="C:membrane"/>
    <property type="evidence" value="ECO:0007669"/>
    <property type="project" value="UniProtKB-SubCell"/>
</dbReference>